<sequence length="75" mass="9069">MKVNRKDKMEFKLNEIERIVYIWARYSGVRDSTKEGKHYSQGNLQDLVRRLQRYIEDPNSFEEGFEKGTVEVQER</sequence>
<protein>
    <submittedName>
        <fullName evidence="1">Uncharacterized protein</fullName>
    </submittedName>
</protein>
<reference evidence="1" key="1">
    <citation type="journal article" date="2015" name="Nature">
        <title>Complex archaea that bridge the gap between prokaryotes and eukaryotes.</title>
        <authorList>
            <person name="Spang A."/>
            <person name="Saw J.H."/>
            <person name="Jorgensen S.L."/>
            <person name="Zaremba-Niedzwiedzka K."/>
            <person name="Martijn J."/>
            <person name="Lind A.E."/>
            <person name="van Eijk R."/>
            <person name="Schleper C."/>
            <person name="Guy L."/>
            <person name="Ettema T.J."/>
        </authorList>
    </citation>
    <scope>NUCLEOTIDE SEQUENCE</scope>
</reference>
<dbReference type="EMBL" id="LAZR01022763">
    <property type="protein sequence ID" value="KKL80753.1"/>
    <property type="molecule type" value="Genomic_DNA"/>
</dbReference>
<gene>
    <name evidence="1" type="ORF">LCGC14_2001640</name>
</gene>
<proteinExistence type="predicted"/>
<dbReference type="AlphaFoldDB" id="A0A0F9F3D2"/>
<comment type="caution">
    <text evidence="1">The sequence shown here is derived from an EMBL/GenBank/DDBJ whole genome shotgun (WGS) entry which is preliminary data.</text>
</comment>
<name>A0A0F9F3D2_9ZZZZ</name>
<organism evidence="1">
    <name type="scientific">marine sediment metagenome</name>
    <dbReference type="NCBI Taxonomy" id="412755"/>
    <lineage>
        <taxon>unclassified sequences</taxon>
        <taxon>metagenomes</taxon>
        <taxon>ecological metagenomes</taxon>
    </lineage>
</organism>
<accession>A0A0F9F3D2</accession>
<evidence type="ECO:0000313" key="1">
    <source>
        <dbReference type="EMBL" id="KKL80753.1"/>
    </source>
</evidence>